<dbReference type="GO" id="GO:0005634">
    <property type="term" value="C:nucleus"/>
    <property type="evidence" value="ECO:0007669"/>
    <property type="project" value="UniProtKB-SubCell"/>
</dbReference>
<dbReference type="PANTHER" id="PTHR47540">
    <property type="entry name" value="THIAMINE REPRESSIBLE GENES REGULATORY PROTEIN THI5"/>
    <property type="match status" value="1"/>
</dbReference>
<reference evidence="9" key="1">
    <citation type="submission" date="2023-01" db="EMBL/GenBank/DDBJ databases">
        <authorList>
            <person name="Van Ghelder C."/>
            <person name="Rancurel C."/>
        </authorList>
    </citation>
    <scope>NUCLEOTIDE SEQUENCE</scope>
    <source>
        <strain evidence="9">CNCM I-4278</strain>
    </source>
</reference>
<dbReference type="GO" id="GO:0000981">
    <property type="term" value="F:DNA-binding transcription factor activity, RNA polymerase II-specific"/>
    <property type="evidence" value="ECO:0007669"/>
    <property type="project" value="InterPro"/>
</dbReference>
<dbReference type="GO" id="GO:0043565">
    <property type="term" value="F:sequence-specific DNA binding"/>
    <property type="evidence" value="ECO:0007669"/>
    <property type="project" value="TreeGrafter"/>
</dbReference>
<keyword evidence="5" id="KW-0539">Nucleus</keyword>
<feature type="transmembrane region" description="Helical" evidence="7">
    <location>
        <begin position="862"/>
        <end position="881"/>
    </location>
</feature>
<evidence type="ECO:0000256" key="7">
    <source>
        <dbReference type="SAM" id="Phobius"/>
    </source>
</evidence>
<keyword evidence="2" id="KW-0805">Transcription regulation</keyword>
<keyword evidence="4" id="KW-0804">Transcription</keyword>
<dbReference type="Gene3D" id="4.10.240.10">
    <property type="entry name" value="Zn(2)-C6 fungal-type DNA-binding domain"/>
    <property type="match status" value="1"/>
</dbReference>
<evidence type="ECO:0000256" key="3">
    <source>
        <dbReference type="ARBA" id="ARBA00023125"/>
    </source>
</evidence>
<dbReference type="GO" id="GO:0045944">
    <property type="term" value="P:positive regulation of transcription by RNA polymerase II"/>
    <property type="evidence" value="ECO:0007669"/>
    <property type="project" value="TreeGrafter"/>
</dbReference>
<evidence type="ECO:0000313" key="9">
    <source>
        <dbReference type="EMBL" id="CAI6331487.1"/>
    </source>
</evidence>
<evidence type="ECO:0000256" key="2">
    <source>
        <dbReference type="ARBA" id="ARBA00023015"/>
    </source>
</evidence>
<keyword evidence="10" id="KW-1185">Reference proteome</keyword>
<dbReference type="CDD" id="cd00067">
    <property type="entry name" value="GAL4"/>
    <property type="match status" value="1"/>
</dbReference>
<dbReference type="PANTHER" id="PTHR47540:SF2">
    <property type="entry name" value="ZN(II)2CYS6 TRANSCRIPTION FACTOR (EUROFUNG)"/>
    <property type="match status" value="1"/>
</dbReference>
<accession>A0A9W4UBZ0</accession>
<name>A0A9W4UBZ0_9PLEO</name>
<feature type="compositionally biased region" description="Basic and acidic residues" evidence="6">
    <location>
        <begin position="90"/>
        <end position="103"/>
    </location>
</feature>
<evidence type="ECO:0000256" key="6">
    <source>
        <dbReference type="SAM" id="MobiDB-lite"/>
    </source>
</evidence>
<evidence type="ECO:0000259" key="8">
    <source>
        <dbReference type="PROSITE" id="PS50048"/>
    </source>
</evidence>
<dbReference type="InterPro" id="IPR036864">
    <property type="entry name" value="Zn2-C6_fun-type_DNA-bd_sf"/>
</dbReference>
<organism evidence="9 10">
    <name type="scientific">Periconia digitata</name>
    <dbReference type="NCBI Taxonomy" id="1303443"/>
    <lineage>
        <taxon>Eukaryota</taxon>
        <taxon>Fungi</taxon>
        <taxon>Dikarya</taxon>
        <taxon>Ascomycota</taxon>
        <taxon>Pezizomycotina</taxon>
        <taxon>Dothideomycetes</taxon>
        <taxon>Pleosporomycetidae</taxon>
        <taxon>Pleosporales</taxon>
        <taxon>Massarineae</taxon>
        <taxon>Periconiaceae</taxon>
        <taxon>Periconia</taxon>
    </lineage>
</organism>
<protein>
    <recommendedName>
        <fullName evidence="8">Zn(2)-C6 fungal-type domain-containing protein</fullName>
    </recommendedName>
</protein>
<dbReference type="Pfam" id="PF00172">
    <property type="entry name" value="Zn_clus"/>
    <property type="match status" value="1"/>
</dbReference>
<sequence length="1007" mass="112606">MYAERHGRRRKACDRCHQSKTRCSGETPCTLCWKARRECTYSEPSLMGRPRGSQNQRTLERSRRLESGSGNDVLLDLPSQLQFSESIPFERDHEPRDDSHQDAEDATLPPRYDDPTTNNSAAEKHILTSPIQATYHPLGNTSKNSSPDLEIVSHSTTNNTCDCLDRQAKLLFHMDEVEQSQKRSPPDISLIATRHAMEQWDNLYHCTACLHNGTEGVFLMFLMSMRFLLRALRHAFSHSDGIQTGESSLPEDPDTVCESRHLSIGGYRASGEEYKLASRTLIIMAVQRIEDALWHAKARLKHRQARLEMMGDKGRLEGVEAFYKMVQERQEVWGLMGGLDDRMELLLRGLDCVIEAPQIFNSAYNRNYRNTTILIEIRVFWHFLLVKPSIHNTYSMGLREDSEEYPKARRELRYVEVCHFPYGAHKSTATPLFVLPCVRSCNNISCLSRDSPPFYSLSSPCILHSLNLKQPAEDRMTSTDSESYRPCFPLPEAMRHCRPPLSLEPPPNFCSLESNDGKVYESDSIKPGMDFLSESADCIFPDTPSLEVSESILIDPRSPNSTERPKTCVCHHVQRYRNLEKGGLSHRAASNTLFSLATGKSITAPSSYVSGLPDICFLAKQYMASLPTPTAHRCAKDPDIMRDIANSCFSTNRELSVALSSIQHRIVGITYASGPGDPSYASFCNLIPLSGPELASTNRQKLNSSVATRVREEAEFSTRATSSFSSQNVGLAALTCADAVGDLDVDETDRSQHIAAPEKLLSTGLIWRGINAGVFPNARFWPTCSGFDFSDAVGFGMLGSVINDILGLAHDISMRDWMNTLVICAALGKPTSPSAEMLSAYAAFNRVDELPEPTRLFYVRHWLAFMVLHILASRYCAAYFLGNVRRTARNYVHREDAFTELDTRNVAIKDCHEHLLDIASLEHIQECRKKIVDAKTWPSLLSECFDTCGRGEISLSAATVITFDLENGLLYGLALNADGVLPGSYSGTSIMERVALGHREGKCCELL</sequence>
<dbReference type="PROSITE" id="PS50048">
    <property type="entry name" value="ZN2_CY6_FUNGAL_2"/>
    <property type="match status" value="1"/>
</dbReference>
<dbReference type="PROSITE" id="PS00463">
    <property type="entry name" value="ZN2_CY6_FUNGAL_1"/>
    <property type="match status" value="1"/>
</dbReference>
<evidence type="ECO:0000313" key="10">
    <source>
        <dbReference type="Proteomes" id="UP001152607"/>
    </source>
</evidence>
<dbReference type="Proteomes" id="UP001152607">
    <property type="component" value="Unassembled WGS sequence"/>
</dbReference>
<feature type="domain" description="Zn(2)-C6 fungal-type" evidence="8">
    <location>
        <begin position="12"/>
        <end position="41"/>
    </location>
</feature>
<dbReference type="SMART" id="SM00066">
    <property type="entry name" value="GAL4"/>
    <property type="match status" value="1"/>
</dbReference>
<dbReference type="InterPro" id="IPR001138">
    <property type="entry name" value="Zn2Cys6_DnaBD"/>
</dbReference>
<dbReference type="EMBL" id="CAOQHR010000003">
    <property type="protein sequence ID" value="CAI6331487.1"/>
    <property type="molecule type" value="Genomic_DNA"/>
</dbReference>
<feature type="region of interest" description="Disordered" evidence="6">
    <location>
        <begin position="43"/>
        <end position="78"/>
    </location>
</feature>
<dbReference type="GO" id="GO:0008270">
    <property type="term" value="F:zinc ion binding"/>
    <property type="evidence" value="ECO:0007669"/>
    <property type="project" value="InterPro"/>
</dbReference>
<comment type="subcellular location">
    <subcellularLocation>
        <location evidence="1">Nucleus</location>
    </subcellularLocation>
</comment>
<feature type="region of interest" description="Disordered" evidence="6">
    <location>
        <begin position="90"/>
        <end position="119"/>
    </location>
</feature>
<keyword evidence="7" id="KW-0812">Transmembrane</keyword>
<gene>
    <name evidence="9" type="ORF">PDIGIT_LOCUS4512</name>
</gene>
<dbReference type="SUPFAM" id="SSF57701">
    <property type="entry name" value="Zn2/Cys6 DNA-binding domain"/>
    <property type="match status" value="1"/>
</dbReference>
<comment type="caution">
    <text evidence="9">The sequence shown here is derived from an EMBL/GenBank/DDBJ whole genome shotgun (WGS) entry which is preliminary data.</text>
</comment>
<dbReference type="OrthoDB" id="2328572at2759"/>
<evidence type="ECO:0000256" key="4">
    <source>
        <dbReference type="ARBA" id="ARBA00023163"/>
    </source>
</evidence>
<keyword evidence="3" id="KW-0238">DNA-binding</keyword>
<keyword evidence="7" id="KW-0472">Membrane</keyword>
<keyword evidence="7" id="KW-1133">Transmembrane helix</keyword>
<dbReference type="InterPro" id="IPR051711">
    <property type="entry name" value="Stress_Response_Reg"/>
</dbReference>
<proteinExistence type="predicted"/>
<evidence type="ECO:0000256" key="5">
    <source>
        <dbReference type="ARBA" id="ARBA00023242"/>
    </source>
</evidence>
<dbReference type="AlphaFoldDB" id="A0A9W4UBZ0"/>
<evidence type="ECO:0000256" key="1">
    <source>
        <dbReference type="ARBA" id="ARBA00004123"/>
    </source>
</evidence>